<evidence type="ECO:0000259" key="9">
    <source>
        <dbReference type="Pfam" id="PF01850"/>
    </source>
</evidence>
<dbReference type="STRING" id="286727.SAMN02982917_5663"/>
<keyword evidence="4 8" id="KW-0479">Metal-binding</keyword>
<dbReference type="InterPro" id="IPR029060">
    <property type="entry name" value="PIN-like_dom_sf"/>
</dbReference>
<gene>
    <name evidence="8" type="primary">vapC</name>
    <name evidence="10" type="ORF">SAMN02982917_5663</name>
</gene>
<evidence type="ECO:0000313" key="11">
    <source>
        <dbReference type="Proteomes" id="UP000192936"/>
    </source>
</evidence>
<dbReference type="GO" id="GO:0004540">
    <property type="term" value="F:RNA nuclease activity"/>
    <property type="evidence" value="ECO:0007669"/>
    <property type="project" value="InterPro"/>
</dbReference>
<keyword evidence="2 8" id="KW-1277">Toxin-antitoxin system</keyword>
<dbReference type="Proteomes" id="UP000192936">
    <property type="component" value="Unassembled WGS sequence"/>
</dbReference>
<evidence type="ECO:0000256" key="2">
    <source>
        <dbReference type="ARBA" id="ARBA00022649"/>
    </source>
</evidence>
<dbReference type="InterPro" id="IPR022907">
    <property type="entry name" value="VapC_family"/>
</dbReference>
<evidence type="ECO:0000256" key="4">
    <source>
        <dbReference type="ARBA" id="ARBA00022723"/>
    </source>
</evidence>
<evidence type="ECO:0000256" key="5">
    <source>
        <dbReference type="ARBA" id="ARBA00022801"/>
    </source>
</evidence>
<evidence type="ECO:0000313" key="10">
    <source>
        <dbReference type="EMBL" id="SMF84092.1"/>
    </source>
</evidence>
<organism evidence="10 11">
    <name type="scientific">Azospirillum oryzae</name>
    <dbReference type="NCBI Taxonomy" id="286727"/>
    <lineage>
        <taxon>Bacteria</taxon>
        <taxon>Pseudomonadati</taxon>
        <taxon>Pseudomonadota</taxon>
        <taxon>Alphaproteobacteria</taxon>
        <taxon>Rhodospirillales</taxon>
        <taxon>Azospirillaceae</taxon>
        <taxon>Azospirillum</taxon>
    </lineage>
</organism>
<keyword evidence="5 8" id="KW-0378">Hydrolase</keyword>
<evidence type="ECO:0000256" key="7">
    <source>
        <dbReference type="ARBA" id="ARBA00038093"/>
    </source>
</evidence>
<dbReference type="PANTHER" id="PTHR33653">
    <property type="entry name" value="RIBONUCLEASE VAPC2"/>
    <property type="match status" value="1"/>
</dbReference>
<feature type="domain" description="PIN" evidence="9">
    <location>
        <begin position="2"/>
        <end position="122"/>
    </location>
</feature>
<comment type="similarity">
    <text evidence="7 8">Belongs to the PINc/VapC protein family.</text>
</comment>
<keyword evidence="6 8" id="KW-0460">Magnesium</keyword>
<keyword evidence="3 8" id="KW-0540">Nuclease</keyword>
<proteinExistence type="inferred from homology"/>
<dbReference type="CDD" id="cd18746">
    <property type="entry name" value="PIN_VapC4-5_FitB-like"/>
    <property type="match status" value="1"/>
</dbReference>
<dbReference type="InterPro" id="IPR050556">
    <property type="entry name" value="Type_II_TA_system_RNase"/>
</dbReference>
<protein>
    <recommendedName>
        <fullName evidence="8">Ribonuclease VapC</fullName>
        <shortName evidence="8">RNase VapC</shortName>
        <ecNumber evidence="8">3.1.-.-</ecNumber>
    </recommendedName>
    <alternativeName>
        <fullName evidence="8">Toxin VapC</fullName>
    </alternativeName>
</protein>
<dbReference type="Pfam" id="PF01850">
    <property type="entry name" value="PIN"/>
    <property type="match status" value="1"/>
</dbReference>
<dbReference type="EC" id="3.1.-.-" evidence="8"/>
<evidence type="ECO:0000256" key="6">
    <source>
        <dbReference type="ARBA" id="ARBA00022842"/>
    </source>
</evidence>
<dbReference type="GO" id="GO:0090729">
    <property type="term" value="F:toxin activity"/>
    <property type="evidence" value="ECO:0007669"/>
    <property type="project" value="UniProtKB-KW"/>
</dbReference>
<reference evidence="10 11" key="1">
    <citation type="submission" date="2017-04" db="EMBL/GenBank/DDBJ databases">
        <authorList>
            <person name="Afonso C.L."/>
            <person name="Miller P.J."/>
            <person name="Scott M.A."/>
            <person name="Spackman E."/>
            <person name="Goraichik I."/>
            <person name="Dimitrov K.M."/>
            <person name="Suarez D.L."/>
            <person name="Swayne D.E."/>
        </authorList>
    </citation>
    <scope>NUCLEOTIDE SEQUENCE [LARGE SCALE GENOMIC DNA]</scope>
    <source>
        <strain evidence="10 11">A2P</strain>
    </source>
</reference>
<comment type="function">
    <text evidence="8">Toxic component of a toxin-antitoxin (TA) system. An RNase.</text>
</comment>
<name>A0A1X7HCS4_9PROT</name>
<feature type="binding site" evidence="8">
    <location>
        <position position="5"/>
    </location>
    <ligand>
        <name>Mg(2+)</name>
        <dbReference type="ChEBI" id="CHEBI:18420"/>
    </ligand>
</feature>
<dbReference type="GO" id="GO:0016787">
    <property type="term" value="F:hydrolase activity"/>
    <property type="evidence" value="ECO:0007669"/>
    <property type="project" value="UniProtKB-KW"/>
</dbReference>
<dbReference type="AlphaFoldDB" id="A0A1X7HCS4"/>
<evidence type="ECO:0000256" key="1">
    <source>
        <dbReference type="ARBA" id="ARBA00001946"/>
    </source>
</evidence>
<dbReference type="SUPFAM" id="SSF88723">
    <property type="entry name" value="PIN domain-like"/>
    <property type="match status" value="1"/>
</dbReference>
<comment type="cofactor">
    <cofactor evidence="1 8">
        <name>Mg(2+)</name>
        <dbReference type="ChEBI" id="CHEBI:18420"/>
    </cofactor>
</comment>
<dbReference type="OrthoDB" id="7188375at2"/>
<sequence>MYLLDTNVVSELRRPARANPGLVTWASDVMPADLFISAITLFEIERGAGLVARKDPAHSAALRGWIDGHILVVFRGRILPVDADVAQRCATLHIPTPRPDRDSMIAATALVHRLTVVTRNTKDFEPMGVALLNPWTSG</sequence>
<evidence type="ECO:0000256" key="3">
    <source>
        <dbReference type="ARBA" id="ARBA00022722"/>
    </source>
</evidence>
<dbReference type="Gene3D" id="3.40.50.1010">
    <property type="entry name" value="5'-nuclease"/>
    <property type="match status" value="1"/>
</dbReference>
<dbReference type="InterPro" id="IPR002716">
    <property type="entry name" value="PIN_dom"/>
</dbReference>
<evidence type="ECO:0000256" key="8">
    <source>
        <dbReference type="HAMAP-Rule" id="MF_00265"/>
    </source>
</evidence>
<feature type="binding site" evidence="8">
    <location>
        <position position="102"/>
    </location>
    <ligand>
        <name>Mg(2+)</name>
        <dbReference type="ChEBI" id="CHEBI:18420"/>
    </ligand>
</feature>
<dbReference type="RefSeq" id="WP_085090377.1">
    <property type="nucleotide sequence ID" value="NZ_FXAK01000007.1"/>
</dbReference>
<dbReference type="PANTHER" id="PTHR33653:SF1">
    <property type="entry name" value="RIBONUCLEASE VAPC2"/>
    <property type="match status" value="1"/>
</dbReference>
<dbReference type="HAMAP" id="MF_00265">
    <property type="entry name" value="VapC_Nob1"/>
    <property type="match status" value="1"/>
</dbReference>
<dbReference type="EMBL" id="FXAK01000007">
    <property type="protein sequence ID" value="SMF84092.1"/>
    <property type="molecule type" value="Genomic_DNA"/>
</dbReference>
<keyword evidence="8" id="KW-0800">Toxin</keyword>
<accession>A0A1X7HCS4</accession>
<dbReference type="GO" id="GO:0000287">
    <property type="term" value="F:magnesium ion binding"/>
    <property type="evidence" value="ECO:0007669"/>
    <property type="project" value="UniProtKB-UniRule"/>
</dbReference>